<feature type="region of interest" description="Disordered" evidence="1">
    <location>
        <begin position="121"/>
        <end position="150"/>
    </location>
</feature>
<evidence type="ECO:0000313" key="4">
    <source>
        <dbReference type="EMBL" id="CAL4794622.1"/>
    </source>
</evidence>
<dbReference type="Proteomes" id="UP001152797">
    <property type="component" value="Unassembled WGS sequence"/>
</dbReference>
<dbReference type="EMBL" id="CAMXCT030004012">
    <property type="protein sequence ID" value="CAL4794622.1"/>
    <property type="molecule type" value="Genomic_DNA"/>
</dbReference>
<accession>A0A9P1DBL7</accession>
<dbReference type="AlphaFoldDB" id="A0A9P1DBL7"/>
<name>A0A9P1DBL7_9DINO</name>
<keyword evidence="5" id="KW-1185">Reference proteome</keyword>
<evidence type="ECO:0000256" key="1">
    <source>
        <dbReference type="SAM" id="MobiDB-lite"/>
    </source>
</evidence>
<feature type="non-terminal residue" evidence="2">
    <location>
        <position position="386"/>
    </location>
</feature>
<dbReference type="EMBL" id="CAMXCT010004012">
    <property type="protein sequence ID" value="CAI4007310.1"/>
    <property type="molecule type" value="Genomic_DNA"/>
</dbReference>
<reference evidence="2" key="1">
    <citation type="submission" date="2022-10" db="EMBL/GenBank/DDBJ databases">
        <authorList>
            <person name="Chen Y."/>
            <person name="Dougan E. K."/>
            <person name="Chan C."/>
            <person name="Rhodes N."/>
            <person name="Thang M."/>
        </authorList>
    </citation>
    <scope>NUCLEOTIDE SEQUENCE</scope>
</reference>
<gene>
    <name evidence="2" type="ORF">C1SCF055_LOCUS32874</name>
</gene>
<evidence type="ECO:0000313" key="2">
    <source>
        <dbReference type="EMBL" id="CAI4007310.1"/>
    </source>
</evidence>
<sequence length="386" mass="44212">MQVQEYGTAKAVSTWQRAGVEPADVVAACVDYVFRDEEEEELYRHVPVPRRPRTRKRFLRMRKRVFQQEWWGPRGSVRIAGSSGSYSALPYRLPLTTEELLSAPDKALQAGSAIAEPEALNALGKQKEKESMEKRQRRQRKDLGMSWDGMGTQTDGGVCLGQWDHPALPIPGMNIRKEKGMAAKERDAEEGRRWSMPSFDLRYNSSRGTVQLGRAEEPVKQRSHEAKKKGILATHTHEFSASKYFVRMMMTHPWRTWDPKVAEVFIVPTDVEPVYLEEGSQGPCSARQYQVHLWGAIQALFEKPHIRAKQGADHFWMMSQNDPERLIEKHAPELAEEIRALNYLHFMSVGAMELFPLRSLEAHPVRESIFVLNGTRRNGGAWGYQR</sequence>
<evidence type="ECO:0000313" key="3">
    <source>
        <dbReference type="EMBL" id="CAL1160685.1"/>
    </source>
</evidence>
<dbReference type="EMBL" id="CAMXCT020004012">
    <property type="protein sequence ID" value="CAL1160685.1"/>
    <property type="molecule type" value="Genomic_DNA"/>
</dbReference>
<organism evidence="2">
    <name type="scientific">Cladocopium goreaui</name>
    <dbReference type="NCBI Taxonomy" id="2562237"/>
    <lineage>
        <taxon>Eukaryota</taxon>
        <taxon>Sar</taxon>
        <taxon>Alveolata</taxon>
        <taxon>Dinophyceae</taxon>
        <taxon>Suessiales</taxon>
        <taxon>Symbiodiniaceae</taxon>
        <taxon>Cladocopium</taxon>
    </lineage>
</organism>
<reference evidence="3" key="2">
    <citation type="submission" date="2024-04" db="EMBL/GenBank/DDBJ databases">
        <authorList>
            <person name="Chen Y."/>
            <person name="Shah S."/>
            <person name="Dougan E. K."/>
            <person name="Thang M."/>
            <person name="Chan C."/>
        </authorList>
    </citation>
    <scope>NUCLEOTIDE SEQUENCE [LARGE SCALE GENOMIC DNA]</scope>
</reference>
<evidence type="ECO:0000313" key="5">
    <source>
        <dbReference type="Proteomes" id="UP001152797"/>
    </source>
</evidence>
<protein>
    <submittedName>
        <fullName evidence="4">2'-phosphotransferase</fullName>
    </submittedName>
</protein>
<feature type="compositionally biased region" description="Basic and acidic residues" evidence="1">
    <location>
        <begin position="125"/>
        <end position="134"/>
    </location>
</feature>
<proteinExistence type="predicted"/>
<comment type="caution">
    <text evidence="2">The sequence shown here is derived from an EMBL/GenBank/DDBJ whole genome shotgun (WGS) entry which is preliminary data.</text>
</comment>